<sequence length="79" mass="8997">MAPSASEKAKAKFFAVIEDPKRYDTTCYKNRMMPTRTPSSGSELTNVVKRRESSSSTGSNNDQHRVRNMLKRWISPPAY</sequence>
<accession>A0A8H6JI79</accession>
<proteinExistence type="predicted"/>
<name>A0A8H6JI79_9PEZI</name>
<dbReference type="AlphaFoldDB" id="A0A8H6JI79"/>
<evidence type="ECO:0000256" key="1">
    <source>
        <dbReference type="SAM" id="MobiDB-lite"/>
    </source>
</evidence>
<gene>
    <name evidence="2" type="ORF">CPLU01_14675</name>
</gene>
<feature type="compositionally biased region" description="Polar residues" evidence="1">
    <location>
        <begin position="36"/>
        <end position="45"/>
    </location>
</feature>
<protein>
    <submittedName>
        <fullName evidence="2">Uncharacterized protein</fullName>
    </submittedName>
</protein>
<dbReference type="Proteomes" id="UP000654918">
    <property type="component" value="Unassembled WGS sequence"/>
</dbReference>
<dbReference type="EMBL" id="WIGO01000408">
    <property type="protein sequence ID" value="KAF6813358.1"/>
    <property type="molecule type" value="Genomic_DNA"/>
</dbReference>
<organism evidence="2 3">
    <name type="scientific">Colletotrichum plurivorum</name>
    <dbReference type="NCBI Taxonomy" id="2175906"/>
    <lineage>
        <taxon>Eukaryota</taxon>
        <taxon>Fungi</taxon>
        <taxon>Dikarya</taxon>
        <taxon>Ascomycota</taxon>
        <taxon>Pezizomycotina</taxon>
        <taxon>Sordariomycetes</taxon>
        <taxon>Hypocreomycetidae</taxon>
        <taxon>Glomerellales</taxon>
        <taxon>Glomerellaceae</taxon>
        <taxon>Colletotrichum</taxon>
        <taxon>Colletotrichum orchidearum species complex</taxon>
    </lineage>
</organism>
<evidence type="ECO:0000313" key="2">
    <source>
        <dbReference type="EMBL" id="KAF6813358.1"/>
    </source>
</evidence>
<comment type="caution">
    <text evidence="2">The sequence shown here is derived from an EMBL/GenBank/DDBJ whole genome shotgun (WGS) entry which is preliminary data.</text>
</comment>
<keyword evidence="3" id="KW-1185">Reference proteome</keyword>
<reference evidence="2" key="1">
    <citation type="journal article" date="2020" name="Phytopathology">
        <title>Genome Sequence Resources of Colletotrichum truncatum, C. plurivorum, C. musicola, and C. sojae: Four Species Pathogenic to Soybean (Glycine max).</title>
        <authorList>
            <person name="Rogerio F."/>
            <person name="Boufleur T.R."/>
            <person name="Ciampi-Guillardi M."/>
            <person name="Sukno S.A."/>
            <person name="Thon M.R."/>
            <person name="Massola Junior N.S."/>
            <person name="Baroncelli R."/>
        </authorList>
    </citation>
    <scope>NUCLEOTIDE SEQUENCE</scope>
    <source>
        <strain evidence="2">LFN00145</strain>
    </source>
</reference>
<evidence type="ECO:0000313" key="3">
    <source>
        <dbReference type="Proteomes" id="UP000654918"/>
    </source>
</evidence>
<feature type="region of interest" description="Disordered" evidence="1">
    <location>
        <begin position="30"/>
        <end position="79"/>
    </location>
</feature>